<evidence type="ECO:0000313" key="3">
    <source>
        <dbReference type="Proteomes" id="UP001238088"/>
    </source>
</evidence>
<dbReference type="EMBL" id="JAUSUB010000034">
    <property type="protein sequence ID" value="MDQ0273183.1"/>
    <property type="molecule type" value="Genomic_DNA"/>
</dbReference>
<accession>A0ABU0ARX9</accession>
<sequence length="289" mass="34138">MQEKEMISFIQKAMPSIQIKDLESSNRGWDNHVFIVNHSFVFRFPKRKEVLEQIATEKRLLDMLQSTKPFLRVPSYQFHYQNGTAICTSHELIDGKTLNQIEPNMNIEKTAKLLGDFLSNLHQFPEEQARRIGLTEKHGLSYWKNLYDSVKKSVYPHLSENEIQEVSMIFERFINHRLHKEIKKTVIHGDLTLANMIYNDHVQTFTGIIDFTDAQFSDPAFDFAGFYWDFGPEFTKKVLKYYSGHEDTDQMFVRISQFYGLQPIFHEWLYMIEQNQPFNPEPGLAKLRK</sequence>
<dbReference type="EC" id="2.7.1.-" evidence="2"/>
<evidence type="ECO:0000259" key="1">
    <source>
        <dbReference type="Pfam" id="PF01636"/>
    </source>
</evidence>
<evidence type="ECO:0000313" key="2">
    <source>
        <dbReference type="EMBL" id="MDQ0273183.1"/>
    </source>
</evidence>
<dbReference type="Pfam" id="PF01636">
    <property type="entry name" value="APH"/>
    <property type="match status" value="1"/>
</dbReference>
<dbReference type="Gene3D" id="3.30.200.20">
    <property type="entry name" value="Phosphorylase Kinase, domain 1"/>
    <property type="match status" value="1"/>
</dbReference>
<dbReference type="Proteomes" id="UP001238088">
    <property type="component" value="Unassembled WGS sequence"/>
</dbReference>
<dbReference type="Gene3D" id="3.90.1200.10">
    <property type="match status" value="1"/>
</dbReference>
<dbReference type="InterPro" id="IPR051678">
    <property type="entry name" value="AGP_Transferase"/>
</dbReference>
<dbReference type="PANTHER" id="PTHR21310:SF42">
    <property type="entry name" value="BIFUNCTIONAL AAC_APH"/>
    <property type="match status" value="1"/>
</dbReference>
<dbReference type="PANTHER" id="PTHR21310">
    <property type="entry name" value="AMINOGLYCOSIDE PHOSPHOTRANSFERASE-RELATED-RELATED"/>
    <property type="match status" value="1"/>
</dbReference>
<keyword evidence="3" id="KW-1185">Reference proteome</keyword>
<organism evidence="2 3">
    <name type="scientific">Cytobacillus purgationiresistens</name>
    <dbReference type="NCBI Taxonomy" id="863449"/>
    <lineage>
        <taxon>Bacteria</taxon>
        <taxon>Bacillati</taxon>
        <taxon>Bacillota</taxon>
        <taxon>Bacilli</taxon>
        <taxon>Bacillales</taxon>
        <taxon>Bacillaceae</taxon>
        <taxon>Cytobacillus</taxon>
    </lineage>
</organism>
<dbReference type="InterPro" id="IPR008266">
    <property type="entry name" value="Tyr_kinase_AS"/>
</dbReference>
<dbReference type="SUPFAM" id="SSF56112">
    <property type="entry name" value="Protein kinase-like (PK-like)"/>
    <property type="match status" value="1"/>
</dbReference>
<dbReference type="PROSITE" id="PS00109">
    <property type="entry name" value="PROTEIN_KINASE_TYR"/>
    <property type="match status" value="1"/>
</dbReference>
<protein>
    <submittedName>
        <fullName evidence="2">Aminoglycoside 2''-phosphotransferase</fullName>
        <ecNumber evidence="2">2.7.1.-</ecNumber>
    </submittedName>
</protein>
<feature type="domain" description="Aminoglycoside phosphotransferase" evidence="1">
    <location>
        <begin position="26"/>
        <end position="242"/>
    </location>
</feature>
<gene>
    <name evidence="2" type="ORF">J2S17_005104</name>
</gene>
<proteinExistence type="predicted"/>
<reference evidence="2 3" key="1">
    <citation type="submission" date="2023-07" db="EMBL/GenBank/DDBJ databases">
        <title>Genomic Encyclopedia of Type Strains, Phase IV (KMG-IV): sequencing the most valuable type-strain genomes for metagenomic binning, comparative biology and taxonomic classification.</title>
        <authorList>
            <person name="Goeker M."/>
        </authorList>
    </citation>
    <scope>NUCLEOTIDE SEQUENCE [LARGE SCALE GENOMIC DNA]</scope>
    <source>
        <strain evidence="2 3">DSM 23494</strain>
    </source>
</reference>
<keyword evidence="2" id="KW-0808">Transferase</keyword>
<name>A0ABU0ARX9_9BACI</name>
<comment type="caution">
    <text evidence="2">The sequence shown here is derived from an EMBL/GenBank/DDBJ whole genome shotgun (WGS) entry which is preliminary data.</text>
</comment>
<dbReference type="InterPro" id="IPR011009">
    <property type="entry name" value="Kinase-like_dom_sf"/>
</dbReference>
<dbReference type="GO" id="GO:0016740">
    <property type="term" value="F:transferase activity"/>
    <property type="evidence" value="ECO:0007669"/>
    <property type="project" value="UniProtKB-KW"/>
</dbReference>
<dbReference type="InterPro" id="IPR002575">
    <property type="entry name" value="Aminoglycoside_PTrfase"/>
</dbReference>
<dbReference type="RefSeq" id="WP_307478955.1">
    <property type="nucleotide sequence ID" value="NZ_JAUSUB010000034.1"/>
</dbReference>